<protein>
    <submittedName>
        <fullName evidence="1">Uncharacterized protein</fullName>
    </submittedName>
</protein>
<reference evidence="1 2" key="1">
    <citation type="journal article" date="2020" name="Mol. Biol. Evol.">
        <title>Distinct Expression and Methylation Patterns for Genes with Different Fates following a Single Whole-Genome Duplication in Flowering Plants.</title>
        <authorList>
            <person name="Shi T."/>
            <person name="Rahmani R.S."/>
            <person name="Gugger P.F."/>
            <person name="Wang M."/>
            <person name="Li H."/>
            <person name="Zhang Y."/>
            <person name="Li Z."/>
            <person name="Wang Q."/>
            <person name="Van de Peer Y."/>
            <person name="Marchal K."/>
            <person name="Chen J."/>
        </authorList>
    </citation>
    <scope>NUCLEOTIDE SEQUENCE [LARGE SCALE GENOMIC DNA]</scope>
    <source>
        <tissue evidence="1">Leaf</tissue>
    </source>
</reference>
<evidence type="ECO:0000313" key="2">
    <source>
        <dbReference type="Proteomes" id="UP000607653"/>
    </source>
</evidence>
<comment type="caution">
    <text evidence="1">The sequence shown here is derived from an EMBL/GenBank/DDBJ whole genome shotgun (WGS) entry which is preliminary data.</text>
</comment>
<dbReference type="Proteomes" id="UP000607653">
    <property type="component" value="Unassembled WGS sequence"/>
</dbReference>
<organism evidence="1 2">
    <name type="scientific">Nelumbo nucifera</name>
    <name type="common">Sacred lotus</name>
    <dbReference type="NCBI Taxonomy" id="4432"/>
    <lineage>
        <taxon>Eukaryota</taxon>
        <taxon>Viridiplantae</taxon>
        <taxon>Streptophyta</taxon>
        <taxon>Embryophyta</taxon>
        <taxon>Tracheophyta</taxon>
        <taxon>Spermatophyta</taxon>
        <taxon>Magnoliopsida</taxon>
        <taxon>Proteales</taxon>
        <taxon>Nelumbonaceae</taxon>
        <taxon>Nelumbo</taxon>
    </lineage>
</organism>
<accession>A0A822ZIQ8</accession>
<keyword evidence="2" id="KW-1185">Reference proteome</keyword>
<proteinExistence type="predicted"/>
<dbReference type="AlphaFoldDB" id="A0A822ZIQ8"/>
<sequence>METKIDSWRLKRPLEVYGQVWNEIREIGSSITSPWMVVGDFNEILYPEEKQGGR</sequence>
<evidence type="ECO:0000313" key="1">
    <source>
        <dbReference type="EMBL" id="DAD45994.1"/>
    </source>
</evidence>
<gene>
    <name evidence="1" type="ORF">HUJ06_004224</name>
</gene>
<dbReference type="EMBL" id="DUZY01000007">
    <property type="protein sequence ID" value="DAD45994.1"/>
    <property type="molecule type" value="Genomic_DNA"/>
</dbReference>
<name>A0A822ZIQ8_NELNU</name>